<sequence length="171" mass="19690">MHRDTAIAWASRIIGQELTEDDICLVWQLIETKVKPFGSRFSYVGEVGSVEFMVVTRRAVFRRGYLGMDPAEILQFHEGEKERIARKLLEEEGLGHLEFATRLDTKIGRLSFEEPRFDSYTSTVIIVMAAFDYSDQKRAKETEKISSWSARQIQTPAHAVFVIQVQAQYQI</sequence>
<evidence type="ECO:0000313" key="1">
    <source>
        <dbReference type="EMBL" id="KAK0462438.1"/>
    </source>
</evidence>
<dbReference type="EMBL" id="JAUEPS010000009">
    <property type="protein sequence ID" value="KAK0462438.1"/>
    <property type="molecule type" value="Genomic_DNA"/>
</dbReference>
<keyword evidence="2" id="KW-1185">Reference proteome</keyword>
<dbReference type="Proteomes" id="UP001175211">
    <property type="component" value="Unassembled WGS sequence"/>
</dbReference>
<dbReference type="GeneID" id="85363698"/>
<organism evidence="1 2">
    <name type="scientific">Armillaria tabescens</name>
    <name type="common">Ringless honey mushroom</name>
    <name type="synonym">Agaricus tabescens</name>
    <dbReference type="NCBI Taxonomy" id="1929756"/>
    <lineage>
        <taxon>Eukaryota</taxon>
        <taxon>Fungi</taxon>
        <taxon>Dikarya</taxon>
        <taxon>Basidiomycota</taxon>
        <taxon>Agaricomycotina</taxon>
        <taxon>Agaricomycetes</taxon>
        <taxon>Agaricomycetidae</taxon>
        <taxon>Agaricales</taxon>
        <taxon>Marasmiineae</taxon>
        <taxon>Physalacriaceae</taxon>
        <taxon>Desarmillaria</taxon>
    </lineage>
</organism>
<name>A0AA39NB91_ARMTA</name>
<protein>
    <submittedName>
        <fullName evidence="1">Uncharacterized protein</fullName>
    </submittedName>
</protein>
<evidence type="ECO:0000313" key="2">
    <source>
        <dbReference type="Proteomes" id="UP001175211"/>
    </source>
</evidence>
<accession>A0AA39NB91</accession>
<dbReference type="AlphaFoldDB" id="A0AA39NB91"/>
<proteinExistence type="predicted"/>
<gene>
    <name evidence="1" type="ORF">EV420DRAFT_1745847</name>
</gene>
<reference evidence="1" key="1">
    <citation type="submission" date="2023-06" db="EMBL/GenBank/DDBJ databases">
        <authorList>
            <consortium name="Lawrence Berkeley National Laboratory"/>
            <person name="Ahrendt S."/>
            <person name="Sahu N."/>
            <person name="Indic B."/>
            <person name="Wong-Bajracharya J."/>
            <person name="Merenyi Z."/>
            <person name="Ke H.-M."/>
            <person name="Monk M."/>
            <person name="Kocsube S."/>
            <person name="Drula E."/>
            <person name="Lipzen A."/>
            <person name="Balint B."/>
            <person name="Henrissat B."/>
            <person name="Andreopoulos B."/>
            <person name="Martin F.M."/>
            <person name="Harder C.B."/>
            <person name="Rigling D."/>
            <person name="Ford K.L."/>
            <person name="Foster G.D."/>
            <person name="Pangilinan J."/>
            <person name="Papanicolaou A."/>
            <person name="Barry K."/>
            <person name="LaButti K."/>
            <person name="Viragh M."/>
            <person name="Koriabine M."/>
            <person name="Yan M."/>
            <person name="Riley R."/>
            <person name="Champramary S."/>
            <person name="Plett K.L."/>
            <person name="Tsai I.J."/>
            <person name="Slot J."/>
            <person name="Sipos G."/>
            <person name="Plett J."/>
            <person name="Nagy L.G."/>
            <person name="Grigoriev I.V."/>
        </authorList>
    </citation>
    <scope>NUCLEOTIDE SEQUENCE</scope>
    <source>
        <strain evidence="1">CCBAS 213</strain>
    </source>
</reference>
<comment type="caution">
    <text evidence="1">The sequence shown here is derived from an EMBL/GenBank/DDBJ whole genome shotgun (WGS) entry which is preliminary data.</text>
</comment>
<dbReference type="RefSeq" id="XP_060334050.1">
    <property type="nucleotide sequence ID" value="XM_060480150.1"/>
</dbReference>